<feature type="region of interest" description="Disordered" evidence="1">
    <location>
        <begin position="226"/>
        <end position="267"/>
    </location>
</feature>
<dbReference type="Proteomes" id="UP000027361">
    <property type="component" value="Unassembled WGS sequence"/>
</dbReference>
<evidence type="ECO:0000313" key="3">
    <source>
        <dbReference type="Proteomes" id="UP000027361"/>
    </source>
</evidence>
<gene>
    <name evidence="2" type="ORF">K437DRAFT_259431</name>
</gene>
<protein>
    <submittedName>
        <fullName evidence="2">Uncharacterized protein</fullName>
    </submittedName>
</protein>
<organism evidence="2 3">
    <name type="scientific">Tilletiaria anomala (strain ATCC 24038 / CBS 436.72 / UBC 951)</name>
    <dbReference type="NCBI Taxonomy" id="1037660"/>
    <lineage>
        <taxon>Eukaryota</taxon>
        <taxon>Fungi</taxon>
        <taxon>Dikarya</taxon>
        <taxon>Basidiomycota</taxon>
        <taxon>Ustilaginomycotina</taxon>
        <taxon>Exobasidiomycetes</taxon>
        <taxon>Georgefischeriales</taxon>
        <taxon>Tilletiariaceae</taxon>
        <taxon>Tilletiaria</taxon>
    </lineage>
</organism>
<comment type="caution">
    <text evidence="2">The sequence shown here is derived from an EMBL/GenBank/DDBJ whole genome shotgun (WGS) entry which is preliminary data.</text>
</comment>
<name>A0A066VAC4_TILAU</name>
<dbReference type="EMBL" id="JMSN01000119">
    <property type="protein sequence ID" value="KDN38391.1"/>
    <property type="molecule type" value="Genomic_DNA"/>
</dbReference>
<dbReference type="Pfam" id="PF05032">
    <property type="entry name" value="Spo12"/>
    <property type="match status" value="1"/>
</dbReference>
<dbReference type="InterPro" id="IPR007727">
    <property type="entry name" value="Spo12"/>
</dbReference>
<accession>A0A066VAC4</accession>
<dbReference type="RefSeq" id="XP_013240703.1">
    <property type="nucleotide sequence ID" value="XM_013385249.1"/>
</dbReference>
<dbReference type="STRING" id="1037660.A0A066VAC4"/>
<dbReference type="AlphaFoldDB" id="A0A066VAC4"/>
<keyword evidence="3" id="KW-1185">Reference proteome</keyword>
<evidence type="ECO:0000313" key="2">
    <source>
        <dbReference type="EMBL" id="KDN38391.1"/>
    </source>
</evidence>
<dbReference type="OrthoDB" id="2400485at2759"/>
<dbReference type="HOGENOM" id="CLU_1225225_0_0_1"/>
<proteinExistence type="predicted"/>
<reference evidence="2 3" key="1">
    <citation type="submission" date="2014-05" db="EMBL/GenBank/DDBJ databases">
        <title>Draft genome sequence of a rare smut relative, Tilletiaria anomala UBC 951.</title>
        <authorList>
            <consortium name="DOE Joint Genome Institute"/>
            <person name="Toome M."/>
            <person name="Kuo A."/>
            <person name="Henrissat B."/>
            <person name="Lipzen A."/>
            <person name="Tritt A."/>
            <person name="Yoshinaga Y."/>
            <person name="Zane M."/>
            <person name="Barry K."/>
            <person name="Grigoriev I.V."/>
            <person name="Spatafora J.W."/>
            <person name="Aimea M.C."/>
        </authorList>
    </citation>
    <scope>NUCLEOTIDE SEQUENCE [LARGE SCALE GENOMIC DNA]</scope>
    <source>
        <strain evidence="2 3">UBC 951</strain>
    </source>
</reference>
<feature type="compositionally biased region" description="Polar residues" evidence="1">
    <location>
        <begin position="240"/>
        <end position="260"/>
    </location>
</feature>
<dbReference type="InParanoid" id="A0A066VAC4"/>
<sequence length="267" mass="29276">MAPPMLHPSNLRLNAALLSPEESMNLADRQASQDELSFLQAIHDLYAVTPTPPLSNRLFSSEVIFTLPSGSVAVGTTEIQSTFNNTFSAHPSRQVLRQRLLHTPDTLAGKENARTKFVVVDQELAFFDEAAIQESMRSVDEEMEMEVQPKRVVRSLIVARIEDGLVASISEEEDHKKSTAPLAARRAAASNSFYSPSDNVLSPTSSKLKLVKQKHQLKVKPVSLFGKPQLPSGLQKRLAESTQAFSPAQQQPRSGLSQQMAAGDMSL</sequence>
<evidence type="ECO:0000256" key="1">
    <source>
        <dbReference type="SAM" id="MobiDB-lite"/>
    </source>
</evidence>
<dbReference type="GeneID" id="25265276"/>
<dbReference type="OMA" id="HHMKAKP"/>